<name>A0A5E9G522_9MICO</name>
<dbReference type="Proteomes" id="UP000199639">
    <property type="component" value="Unassembled WGS sequence"/>
</dbReference>
<proteinExistence type="predicted"/>
<feature type="non-terminal residue" evidence="1">
    <location>
        <position position="1"/>
    </location>
</feature>
<evidence type="ECO:0000313" key="1">
    <source>
        <dbReference type="EMBL" id="SDO66495.1"/>
    </source>
</evidence>
<organism evidence="1 2">
    <name type="scientific">Cryobacterium flavum</name>
    <dbReference type="NCBI Taxonomy" id="1424659"/>
    <lineage>
        <taxon>Bacteria</taxon>
        <taxon>Bacillati</taxon>
        <taxon>Actinomycetota</taxon>
        <taxon>Actinomycetes</taxon>
        <taxon>Micrococcales</taxon>
        <taxon>Microbacteriaceae</taxon>
        <taxon>Cryobacterium</taxon>
    </lineage>
</organism>
<gene>
    <name evidence="1" type="ORF">SAMN05216368_1355</name>
</gene>
<reference evidence="1 2" key="1">
    <citation type="submission" date="2016-10" db="EMBL/GenBank/DDBJ databases">
        <authorList>
            <person name="Varghese N."/>
            <person name="Submissions S."/>
        </authorList>
    </citation>
    <scope>NUCLEOTIDE SEQUENCE [LARGE SCALE GENOMIC DNA]</scope>
    <source>
        <strain evidence="1 2">CGMCC 1.11215</strain>
    </source>
</reference>
<sequence length="106" mass="11348">YGNYIRNSTASTYVNCACGSPYRTWSIDVNASGVPYDGSNVNNLNVIYRVTPGNGAWQYGPSIGITTYGTLATQSGTMSTSSYITAIASVYYKGQTLLENIHSQAP</sequence>
<protein>
    <submittedName>
        <fullName evidence="1">Uncharacterized protein</fullName>
    </submittedName>
</protein>
<evidence type="ECO:0000313" key="2">
    <source>
        <dbReference type="Proteomes" id="UP000199639"/>
    </source>
</evidence>
<dbReference type="RefSeq" id="WP_208859947.1">
    <property type="nucleotide sequence ID" value="NZ_FNIB01000035.1"/>
</dbReference>
<dbReference type="EMBL" id="FNIB01000035">
    <property type="protein sequence ID" value="SDO66495.1"/>
    <property type="molecule type" value="Genomic_DNA"/>
</dbReference>
<dbReference type="STRING" id="1424659.SAMN05216368_1355"/>
<dbReference type="AlphaFoldDB" id="A0A5E9G522"/>
<accession>A0A5E9G522</accession>